<reference evidence="1" key="1">
    <citation type="submission" date="2022-03" db="EMBL/GenBank/DDBJ databases">
        <authorList>
            <person name="Sayadi A."/>
        </authorList>
    </citation>
    <scope>NUCLEOTIDE SEQUENCE</scope>
</reference>
<protein>
    <submittedName>
        <fullName evidence="1">Uncharacterized protein</fullName>
    </submittedName>
</protein>
<dbReference type="AlphaFoldDB" id="A0A9P0P437"/>
<name>A0A9P0P437_ACAOB</name>
<dbReference type="EMBL" id="CAKOFQ010006763">
    <property type="protein sequence ID" value="CAH1969328.1"/>
    <property type="molecule type" value="Genomic_DNA"/>
</dbReference>
<evidence type="ECO:0000313" key="1">
    <source>
        <dbReference type="EMBL" id="CAH1969328.1"/>
    </source>
</evidence>
<gene>
    <name evidence="1" type="ORF">ACAOBT_LOCUS8353</name>
</gene>
<sequence>MSTRSARKPRPHVAETVVIASTSGVILNKTEVMGVESDTSESDSVQLRNKDMVAEAIRSSKDLPKIRNRIFEESMESQELSFYIEGDNIYIAFPFVAVNRSECINQRMLYQLGYS</sequence>
<dbReference type="OrthoDB" id="6757475at2759"/>
<comment type="caution">
    <text evidence="1">The sequence shown here is derived from an EMBL/GenBank/DDBJ whole genome shotgun (WGS) entry which is preliminary data.</text>
</comment>
<keyword evidence="2" id="KW-1185">Reference proteome</keyword>
<organism evidence="1 2">
    <name type="scientific">Acanthoscelides obtectus</name>
    <name type="common">Bean weevil</name>
    <name type="synonym">Bruchus obtectus</name>
    <dbReference type="NCBI Taxonomy" id="200917"/>
    <lineage>
        <taxon>Eukaryota</taxon>
        <taxon>Metazoa</taxon>
        <taxon>Ecdysozoa</taxon>
        <taxon>Arthropoda</taxon>
        <taxon>Hexapoda</taxon>
        <taxon>Insecta</taxon>
        <taxon>Pterygota</taxon>
        <taxon>Neoptera</taxon>
        <taxon>Endopterygota</taxon>
        <taxon>Coleoptera</taxon>
        <taxon>Polyphaga</taxon>
        <taxon>Cucujiformia</taxon>
        <taxon>Chrysomeloidea</taxon>
        <taxon>Chrysomelidae</taxon>
        <taxon>Bruchinae</taxon>
        <taxon>Bruchini</taxon>
        <taxon>Acanthoscelides</taxon>
    </lineage>
</organism>
<accession>A0A9P0P437</accession>
<evidence type="ECO:0000313" key="2">
    <source>
        <dbReference type="Proteomes" id="UP001152888"/>
    </source>
</evidence>
<proteinExistence type="predicted"/>
<dbReference type="Proteomes" id="UP001152888">
    <property type="component" value="Unassembled WGS sequence"/>
</dbReference>